<evidence type="ECO:0000313" key="1">
    <source>
        <dbReference type="EMBL" id="AKA34378.1"/>
    </source>
</evidence>
<evidence type="ECO:0000313" key="2">
    <source>
        <dbReference type="Proteomes" id="UP000032726"/>
    </source>
</evidence>
<dbReference type="AlphaFoldDB" id="A0A0D5YR66"/>
<name>A0A0D5YR66_9FLAO</name>
<dbReference type="PROSITE" id="PS51257">
    <property type="entry name" value="PROKAR_LIPOPROTEIN"/>
    <property type="match status" value="1"/>
</dbReference>
<reference evidence="1 2" key="1">
    <citation type="submission" date="2015-03" db="EMBL/GenBank/DDBJ databases">
        <title>Complete genome sequence of Muricauda lutaonensis CC-HSB-11T, isolated from a coastal hot spring.</title>
        <authorList>
            <person name="Kim K.M."/>
        </authorList>
    </citation>
    <scope>NUCLEOTIDE SEQUENCE [LARGE SCALE GENOMIC DNA]</scope>
    <source>
        <strain evidence="1 2">CC-HSB-11</strain>
    </source>
</reference>
<accession>A0A0D5YR66</accession>
<dbReference type="PATRIC" id="fig|516051.4.peg.744"/>
<keyword evidence="2" id="KW-1185">Reference proteome</keyword>
<proteinExistence type="predicted"/>
<dbReference type="KEGG" id="mlt:VC82_715"/>
<dbReference type="HOGENOM" id="CLU_123223_0_0_10"/>
<protein>
    <submittedName>
        <fullName evidence="1">Conserved hypothetical lipoprotein</fullName>
    </submittedName>
</protein>
<dbReference type="Proteomes" id="UP000032726">
    <property type="component" value="Chromosome"/>
</dbReference>
<dbReference type="OrthoDB" id="1436858at2"/>
<organism evidence="1 2">
    <name type="scientific">Flagellimonas lutaonensis</name>
    <dbReference type="NCBI Taxonomy" id="516051"/>
    <lineage>
        <taxon>Bacteria</taxon>
        <taxon>Pseudomonadati</taxon>
        <taxon>Bacteroidota</taxon>
        <taxon>Flavobacteriia</taxon>
        <taxon>Flavobacteriales</taxon>
        <taxon>Flavobacteriaceae</taxon>
        <taxon>Flagellimonas</taxon>
    </lineage>
</organism>
<dbReference type="STRING" id="516051.VC82_715"/>
<gene>
    <name evidence="1" type="ORF">VC82_715</name>
</gene>
<dbReference type="RefSeq" id="WP_045801148.1">
    <property type="nucleotide sequence ID" value="NZ_CP011071.1"/>
</dbReference>
<sequence>MKRYYLLFGTLILTLSSACERKDPVFLITDEKVGKLEKASLAKDLELIYADDSIVRDTFSTKLGSGSNKIKVYEKGGKHLLTLTPKNDSLATIENIQVMDSRFVSEEGIGLNSTFKDIKDRYTIKKVVTALNNVVIFVKETNMYFTIDKSELPANLRYASSNIEAVQIPDGAKIKYLMIGWD</sequence>
<dbReference type="EMBL" id="CP011071">
    <property type="protein sequence ID" value="AKA34378.1"/>
    <property type="molecule type" value="Genomic_DNA"/>
</dbReference>
<keyword evidence="1" id="KW-0449">Lipoprotein</keyword>